<comment type="subcellular location">
    <subcellularLocation>
        <location evidence="2 13">Cytoplasm</location>
    </subcellularLocation>
</comment>
<dbReference type="InterPro" id="IPR015824">
    <property type="entry name" value="Phosphoglycerate_kinase_N"/>
</dbReference>
<accession>A0A1G9A8Z4</accession>
<comment type="similarity">
    <text evidence="4 13 16">Belongs to the phosphoglycerate kinase family.</text>
</comment>
<dbReference type="GO" id="GO:0006096">
    <property type="term" value="P:glycolytic process"/>
    <property type="evidence" value="ECO:0007669"/>
    <property type="project" value="UniProtKB-UniRule"/>
</dbReference>
<evidence type="ECO:0000256" key="8">
    <source>
        <dbReference type="ARBA" id="ARBA00022679"/>
    </source>
</evidence>
<evidence type="ECO:0000256" key="14">
    <source>
        <dbReference type="PIRSR" id="PIRSR000724-1"/>
    </source>
</evidence>
<dbReference type="GO" id="GO:0043531">
    <property type="term" value="F:ADP binding"/>
    <property type="evidence" value="ECO:0007669"/>
    <property type="project" value="TreeGrafter"/>
</dbReference>
<dbReference type="Pfam" id="PF00162">
    <property type="entry name" value="PGK"/>
    <property type="match status" value="1"/>
</dbReference>
<dbReference type="GO" id="GO:0005524">
    <property type="term" value="F:ATP binding"/>
    <property type="evidence" value="ECO:0007669"/>
    <property type="project" value="UniProtKB-KW"/>
</dbReference>
<comment type="pathway">
    <text evidence="3 13">Carbohydrate degradation; glycolysis; pyruvate from D-glyceraldehyde 3-phosphate: step 2/5.</text>
</comment>
<organism evidence="17 18">
    <name type="scientific">Natronorubrum texcoconense</name>
    <dbReference type="NCBI Taxonomy" id="1095776"/>
    <lineage>
        <taxon>Archaea</taxon>
        <taxon>Methanobacteriati</taxon>
        <taxon>Methanobacteriota</taxon>
        <taxon>Stenosarchaea group</taxon>
        <taxon>Halobacteria</taxon>
        <taxon>Halobacteriales</taxon>
        <taxon>Natrialbaceae</taxon>
        <taxon>Natronorubrum</taxon>
    </lineage>
</organism>
<dbReference type="InterPro" id="IPR036043">
    <property type="entry name" value="Phosphoglycerate_kinase_sf"/>
</dbReference>
<evidence type="ECO:0000256" key="11">
    <source>
        <dbReference type="ARBA" id="ARBA00022840"/>
    </source>
</evidence>
<evidence type="ECO:0000256" key="3">
    <source>
        <dbReference type="ARBA" id="ARBA00004838"/>
    </source>
</evidence>
<dbReference type="PRINTS" id="PR00477">
    <property type="entry name" value="PHGLYCKINASE"/>
</dbReference>
<dbReference type="Proteomes" id="UP000198882">
    <property type="component" value="Unassembled WGS sequence"/>
</dbReference>
<keyword evidence="11 13" id="KW-0067">ATP-binding</keyword>
<evidence type="ECO:0000256" key="6">
    <source>
        <dbReference type="ARBA" id="ARBA00016471"/>
    </source>
</evidence>
<dbReference type="PANTHER" id="PTHR11406:SF23">
    <property type="entry name" value="PHOSPHOGLYCERATE KINASE 1, CHLOROPLASTIC-RELATED"/>
    <property type="match status" value="1"/>
</dbReference>
<feature type="binding site" evidence="14">
    <location>
        <position position="36"/>
    </location>
    <ligand>
        <name>(2R)-3-phosphoglycerate</name>
        <dbReference type="ChEBI" id="CHEBI:58272"/>
    </ligand>
</feature>
<dbReference type="GO" id="GO:0004618">
    <property type="term" value="F:phosphoglycerate kinase activity"/>
    <property type="evidence" value="ECO:0007669"/>
    <property type="project" value="UniProtKB-UniRule"/>
</dbReference>
<feature type="binding site" evidence="14">
    <location>
        <position position="156"/>
    </location>
    <ligand>
        <name>(2R)-3-phosphoglycerate</name>
        <dbReference type="ChEBI" id="CHEBI:58272"/>
    </ligand>
</feature>
<name>A0A1G9A8Z4_9EURY</name>
<keyword evidence="8 13" id="KW-0808">Transferase</keyword>
<reference evidence="18" key="1">
    <citation type="submission" date="2016-10" db="EMBL/GenBank/DDBJ databases">
        <authorList>
            <person name="Varghese N."/>
            <person name="Submissions S."/>
        </authorList>
    </citation>
    <scope>NUCLEOTIDE SEQUENCE [LARGE SCALE GENOMIC DNA]</scope>
    <source>
        <strain evidence="18">B4,CECT 8067,JCM 17497</strain>
    </source>
</reference>
<evidence type="ECO:0000256" key="13">
    <source>
        <dbReference type="HAMAP-Rule" id="MF_00145"/>
    </source>
</evidence>
<keyword evidence="12 13" id="KW-0324">Glycolysis</keyword>
<feature type="binding site" evidence="14">
    <location>
        <position position="116"/>
    </location>
    <ligand>
        <name>(2R)-3-phosphoglycerate</name>
        <dbReference type="ChEBI" id="CHEBI:58272"/>
    </ligand>
</feature>
<feature type="binding site" evidence="13">
    <location>
        <position position="36"/>
    </location>
    <ligand>
        <name>substrate</name>
    </ligand>
</feature>
<keyword evidence="9 13" id="KW-0547">Nucleotide-binding</keyword>
<evidence type="ECO:0000256" key="4">
    <source>
        <dbReference type="ARBA" id="ARBA00008982"/>
    </source>
</evidence>
<evidence type="ECO:0000256" key="1">
    <source>
        <dbReference type="ARBA" id="ARBA00000642"/>
    </source>
</evidence>
<evidence type="ECO:0000256" key="7">
    <source>
        <dbReference type="ARBA" id="ARBA00022490"/>
    </source>
</evidence>
<evidence type="ECO:0000313" key="17">
    <source>
        <dbReference type="EMBL" id="SDK23826.1"/>
    </source>
</evidence>
<dbReference type="SUPFAM" id="SSF53748">
    <property type="entry name" value="Phosphoglycerate kinase"/>
    <property type="match status" value="1"/>
</dbReference>
<dbReference type="FunFam" id="3.40.50.1260:FF:000006">
    <property type="entry name" value="Phosphoglycerate kinase"/>
    <property type="match status" value="1"/>
</dbReference>
<dbReference type="FunFam" id="3.40.50.1260:FF:000012">
    <property type="entry name" value="Phosphoglycerate kinase"/>
    <property type="match status" value="1"/>
</dbReference>
<dbReference type="STRING" id="1095776.SAMN04515672_2628"/>
<dbReference type="PIRSF" id="PIRSF000724">
    <property type="entry name" value="Pgk"/>
    <property type="match status" value="1"/>
</dbReference>
<evidence type="ECO:0000256" key="2">
    <source>
        <dbReference type="ARBA" id="ARBA00004496"/>
    </source>
</evidence>
<gene>
    <name evidence="13" type="primary">pgk</name>
    <name evidence="17" type="ORF">SAMN04515672_2628</name>
</gene>
<dbReference type="OrthoDB" id="6575at2157"/>
<dbReference type="EMBL" id="FNFE01000003">
    <property type="protein sequence ID" value="SDK23826.1"/>
    <property type="molecule type" value="Genomic_DNA"/>
</dbReference>
<comment type="catalytic activity">
    <reaction evidence="1 13 16">
        <text>(2R)-3-phosphoglycerate + ATP = (2R)-3-phospho-glyceroyl phosphate + ADP</text>
        <dbReference type="Rhea" id="RHEA:14801"/>
        <dbReference type="ChEBI" id="CHEBI:30616"/>
        <dbReference type="ChEBI" id="CHEBI:57604"/>
        <dbReference type="ChEBI" id="CHEBI:58272"/>
        <dbReference type="ChEBI" id="CHEBI:456216"/>
        <dbReference type="EC" id="2.7.2.3"/>
    </reaction>
</comment>
<evidence type="ECO:0000256" key="12">
    <source>
        <dbReference type="ARBA" id="ARBA00023152"/>
    </source>
</evidence>
<dbReference type="RefSeq" id="WP_090307088.1">
    <property type="nucleotide sequence ID" value="NZ_FNFE01000003.1"/>
</dbReference>
<dbReference type="GO" id="GO:0006094">
    <property type="term" value="P:gluconeogenesis"/>
    <property type="evidence" value="ECO:0007669"/>
    <property type="project" value="TreeGrafter"/>
</dbReference>
<sequence>MTDTLDDLAVEGTTVGVRVDINSPIGDDGTLADDARLRAHVDTLSELLDRGGRVAVLAHQGRPGGDDFVSLESHADRLSELLGQPVDYVDVTFSGAAREIVDDLDDGDCVVLENTRFYSEEYMEFEPERAARTHLVEGLAPVLDAYVNDAFAAAHRSQPSLVGFPTVLPGYAGRVMESELDVLGSIEETPEPRVYVLGGAKVTDSIDVAWSVLEKGLADHVLTAGVVGNVFLIADGVDLGDASSDFIYDQGYWDEIDRAADLLDAYGEQVALPRDVAVERDGERHEIGVNALPPKNDEAAMDIGSSTLAYYERLLEDAGTVILNGPAGVFEEDAFARGTRQLYEAATDVETSIVGGGDTASALRRLGVEGFSHVSTGGGAALRMLTAEPLPAVTALENGPSQRQPADD</sequence>
<evidence type="ECO:0000256" key="9">
    <source>
        <dbReference type="ARBA" id="ARBA00022741"/>
    </source>
</evidence>
<feature type="binding site" evidence="13 15">
    <location>
        <position position="331"/>
    </location>
    <ligand>
        <name>ATP</name>
        <dbReference type="ChEBI" id="CHEBI:30616"/>
    </ligand>
</feature>
<dbReference type="EC" id="2.7.2.3" evidence="5 13"/>
<feature type="binding site" evidence="13">
    <location>
        <position position="116"/>
    </location>
    <ligand>
        <name>substrate</name>
    </ligand>
</feature>
<dbReference type="PANTHER" id="PTHR11406">
    <property type="entry name" value="PHOSPHOGLYCERATE KINASE"/>
    <property type="match status" value="1"/>
</dbReference>
<feature type="binding site" evidence="13 14">
    <location>
        <begin position="59"/>
        <end position="62"/>
    </location>
    <ligand>
        <name>substrate</name>
    </ligand>
</feature>
<dbReference type="HAMAP" id="MF_00145">
    <property type="entry name" value="Phosphoglyc_kinase"/>
    <property type="match status" value="1"/>
</dbReference>
<keyword evidence="18" id="KW-1185">Reference proteome</keyword>
<protein>
    <recommendedName>
        <fullName evidence="6 13">Phosphoglycerate kinase</fullName>
        <ecNumber evidence="5 13">2.7.2.3</ecNumber>
    </recommendedName>
</protein>
<keyword evidence="7 13" id="KW-0963">Cytoplasm</keyword>
<feature type="binding site" evidence="13 14">
    <location>
        <begin position="20"/>
        <end position="22"/>
    </location>
    <ligand>
        <name>substrate</name>
    </ligand>
</feature>
<dbReference type="UniPathway" id="UPA00109">
    <property type="reaction ID" value="UER00185"/>
</dbReference>
<comment type="subunit">
    <text evidence="13">Monomer.</text>
</comment>
<dbReference type="InterPro" id="IPR001576">
    <property type="entry name" value="Phosphoglycerate_kinase"/>
</dbReference>
<dbReference type="Gene3D" id="3.40.50.1260">
    <property type="entry name" value="Phosphoglycerate kinase, N-terminal domain"/>
    <property type="match status" value="2"/>
</dbReference>
<proteinExistence type="inferred from homology"/>
<feature type="binding site" evidence="13">
    <location>
        <position position="156"/>
    </location>
    <ligand>
        <name>substrate</name>
    </ligand>
</feature>
<evidence type="ECO:0000256" key="15">
    <source>
        <dbReference type="PIRSR" id="PIRSR000724-2"/>
    </source>
</evidence>
<dbReference type="AlphaFoldDB" id="A0A1G9A8Z4"/>
<evidence type="ECO:0000313" key="18">
    <source>
        <dbReference type="Proteomes" id="UP000198882"/>
    </source>
</evidence>
<feature type="binding site" evidence="13 15">
    <location>
        <begin position="356"/>
        <end position="359"/>
    </location>
    <ligand>
        <name>ATP</name>
        <dbReference type="ChEBI" id="CHEBI:30616"/>
    </ligand>
</feature>
<keyword evidence="10 13" id="KW-0418">Kinase</keyword>
<evidence type="ECO:0000256" key="16">
    <source>
        <dbReference type="RuleBase" id="RU000532"/>
    </source>
</evidence>
<evidence type="ECO:0000256" key="5">
    <source>
        <dbReference type="ARBA" id="ARBA00013061"/>
    </source>
</evidence>
<evidence type="ECO:0000256" key="10">
    <source>
        <dbReference type="ARBA" id="ARBA00022777"/>
    </source>
</evidence>
<comment type="caution">
    <text evidence="13">Lacks conserved residue(s) required for the propagation of feature annotation.</text>
</comment>
<dbReference type="GO" id="GO:0005829">
    <property type="term" value="C:cytosol"/>
    <property type="evidence" value="ECO:0007669"/>
    <property type="project" value="TreeGrafter"/>
</dbReference>